<dbReference type="GO" id="GO:0008797">
    <property type="term" value="F:aspartate ammonia-lyase activity"/>
    <property type="evidence" value="ECO:0007669"/>
    <property type="project" value="UniProtKB-EC"/>
</dbReference>
<name>A0ABW5S482_9BACL</name>
<keyword evidence="5" id="KW-1185">Reference proteome</keyword>
<organism evidence="4 5">
    <name type="scientific">Sporolactobacillus shoreicorticis</name>
    <dbReference type="NCBI Taxonomy" id="1923877"/>
    <lineage>
        <taxon>Bacteria</taxon>
        <taxon>Bacillati</taxon>
        <taxon>Bacillota</taxon>
        <taxon>Bacilli</taxon>
        <taxon>Bacillales</taxon>
        <taxon>Sporolactobacillaceae</taxon>
        <taxon>Sporolactobacillus</taxon>
    </lineage>
</organism>
<gene>
    <name evidence="4" type="ORF">ACFSUE_11455</name>
</gene>
<proteinExistence type="predicted"/>
<keyword evidence="1 4" id="KW-0456">Lyase</keyword>
<dbReference type="EC" id="4.3.1.1" evidence="4"/>
<dbReference type="InterPro" id="IPR024083">
    <property type="entry name" value="Fumarase/histidase_N"/>
</dbReference>
<dbReference type="Pfam" id="PF10415">
    <property type="entry name" value="FumaraseC_C"/>
    <property type="match status" value="1"/>
</dbReference>
<dbReference type="NCBIfam" id="NF008909">
    <property type="entry name" value="PRK12273.1"/>
    <property type="match status" value="1"/>
</dbReference>
<dbReference type="PROSITE" id="PS00163">
    <property type="entry name" value="FUMARATE_LYASES"/>
    <property type="match status" value="1"/>
</dbReference>
<evidence type="ECO:0000256" key="1">
    <source>
        <dbReference type="ARBA" id="ARBA00023239"/>
    </source>
</evidence>
<evidence type="ECO:0000313" key="4">
    <source>
        <dbReference type="EMBL" id="MFD2694238.1"/>
    </source>
</evidence>
<dbReference type="SUPFAM" id="SSF48557">
    <property type="entry name" value="L-aspartase-like"/>
    <property type="match status" value="1"/>
</dbReference>
<dbReference type="PANTHER" id="PTHR42696:SF2">
    <property type="entry name" value="ASPARTATE AMMONIA-LYASE"/>
    <property type="match status" value="1"/>
</dbReference>
<sequence>MRIEKDALGTKQVPEFAYYGIHSLRARENFDVTSERLDVELINGLAQIKKAAALVNYEAGKLTKEKKAAITRACDEILDRQFDAHFIVPPIQGSAGTSINMNANEVIANRAIEWLGARKGDYCLVHPNDDVNKCQSTNDVFPSASKLALLQLTRLLSFEIEDLLSSLLRKADALENVIKLGRTQLQDALPTTVGSTFKAFAAALGRHLTEFTRSREALKTLNLGGTAIGTSVNASAYYVDHIVPKLSQLTGEDLWQADNLIDATQNVDAFVRLSHSYKLLSITLSKMANDLRLLSSGPQFGFNELSLPKKQAGSSIMPGKVNPVIPELVNQVAFQVIGYDTTITMAAEAGQLELNAFEPIIVRNLIVSTHLLQKTLHTFRVNCIDDIQANEERCLSQAENCSVLATALVPFIGYNKTCELVNHSMQTGIPIKTIVSEMPLAPANVLELLSPKKLVHLYDQRTMIN</sequence>
<evidence type="ECO:0000313" key="5">
    <source>
        <dbReference type="Proteomes" id="UP001597399"/>
    </source>
</evidence>
<dbReference type="PANTHER" id="PTHR42696">
    <property type="entry name" value="ASPARTATE AMMONIA-LYASE"/>
    <property type="match status" value="1"/>
</dbReference>
<dbReference type="InterPro" id="IPR022761">
    <property type="entry name" value="Fumarate_lyase_N"/>
</dbReference>
<dbReference type="InterPro" id="IPR008948">
    <property type="entry name" value="L-Aspartase-like"/>
</dbReference>
<dbReference type="InterPro" id="IPR018951">
    <property type="entry name" value="Fumarase_C_C"/>
</dbReference>
<dbReference type="Gene3D" id="1.10.275.10">
    <property type="entry name" value="Fumarase/aspartase (N-terminal domain)"/>
    <property type="match status" value="1"/>
</dbReference>
<dbReference type="InterPro" id="IPR051546">
    <property type="entry name" value="Aspartate_Ammonia-Lyase"/>
</dbReference>
<dbReference type="InterPro" id="IPR020557">
    <property type="entry name" value="Fumarate_lyase_CS"/>
</dbReference>
<dbReference type="RefSeq" id="WP_253057790.1">
    <property type="nucleotide sequence ID" value="NZ_JAMXWM010000001.1"/>
</dbReference>
<accession>A0ABW5S482</accession>
<dbReference type="Gene3D" id="1.20.200.10">
    <property type="entry name" value="Fumarase/aspartase (Central domain)"/>
    <property type="match status" value="1"/>
</dbReference>
<dbReference type="Pfam" id="PF00206">
    <property type="entry name" value="Lyase_1"/>
    <property type="match status" value="1"/>
</dbReference>
<dbReference type="Proteomes" id="UP001597399">
    <property type="component" value="Unassembled WGS sequence"/>
</dbReference>
<comment type="caution">
    <text evidence="4">The sequence shown here is derived from an EMBL/GenBank/DDBJ whole genome shotgun (WGS) entry which is preliminary data.</text>
</comment>
<feature type="domain" description="Fumarate lyase N-terminal" evidence="2">
    <location>
        <begin position="10"/>
        <end position="338"/>
    </location>
</feature>
<feature type="domain" description="Fumarase C C-terminal" evidence="3">
    <location>
        <begin position="404"/>
        <end position="456"/>
    </location>
</feature>
<evidence type="ECO:0000259" key="2">
    <source>
        <dbReference type="Pfam" id="PF00206"/>
    </source>
</evidence>
<dbReference type="InterPro" id="IPR000362">
    <property type="entry name" value="Fumarate_lyase_fam"/>
</dbReference>
<protein>
    <submittedName>
        <fullName evidence="4">Aspartate ammonia-lyase</fullName>
        <ecNumber evidence="4">4.3.1.1</ecNumber>
    </submittedName>
</protein>
<evidence type="ECO:0000259" key="3">
    <source>
        <dbReference type="Pfam" id="PF10415"/>
    </source>
</evidence>
<dbReference type="EMBL" id="JBHUMQ010000026">
    <property type="protein sequence ID" value="MFD2694238.1"/>
    <property type="molecule type" value="Genomic_DNA"/>
</dbReference>
<dbReference type="Gene3D" id="1.10.40.30">
    <property type="entry name" value="Fumarase/aspartase (C-terminal domain)"/>
    <property type="match status" value="1"/>
</dbReference>
<dbReference type="PRINTS" id="PR00149">
    <property type="entry name" value="FUMRATELYASE"/>
</dbReference>
<reference evidence="5" key="1">
    <citation type="journal article" date="2019" name="Int. J. Syst. Evol. Microbiol.">
        <title>The Global Catalogue of Microorganisms (GCM) 10K type strain sequencing project: providing services to taxonomists for standard genome sequencing and annotation.</title>
        <authorList>
            <consortium name="The Broad Institute Genomics Platform"/>
            <consortium name="The Broad Institute Genome Sequencing Center for Infectious Disease"/>
            <person name="Wu L."/>
            <person name="Ma J."/>
        </authorList>
    </citation>
    <scope>NUCLEOTIDE SEQUENCE [LARGE SCALE GENOMIC DNA]</scope>
    <source>
        <strain evidence="5">TISTR 2466</strain>
    </source>
</reference>